<proteinExistence type="predicted"/>
<dbReference type="OrthoDB" id="10014409at2759"/>
<dbReference type="EMBL" id="BGZK01000426">
    <property type="protein sequence ID" value="GBP42932.1"/>
    <property type="molecule type" value="Genomic_DNA"/>
</dbReference>
<reference evidence="2 3" key="1">
    <citation type="journal article" date="2019" name="Commun. Biol.">
        <title>The bagworm genome reveals a unique fibroin gene that provides high tensile strength.</title>
        <authorList>
            <person name="Kono N."/>
            <person name="Nakamura H."/>
            <person name="Ohtoshi R."/>
            <person name="Tomita M."/>
            <person name="Numata K."/>
            <person name="Arakawa K."/>
        </authorList>
    </citation>
    <scope>NUCLEOTIDE SEQUENCE [LARGE SCALE GENOMIC DNA]</scope>
</reference>
<feature type="signal peptide" evidence="1">
    <location>
        <begin position="1"/>
        <end position="43"/>
    </location>
</feature>
<dbReference type="Proteomes" id="UP000299102">
    <property type="component" value="Unassembled WGS sequence"/>
</dbReference>
<keyword evidence="1" id="KW-0732">Signal</keyword>
<sequence>MKIRQDQFYAYLKLVRPTKRSEQYRMRTKVLLLLLVACTLCAALPTDEPAPCQFSWTNDSSNTTYSCKTTGSKCIPKYPESYVSGESLVPTLMIEKDGWNCDLCLPSCCEAGTVNPPPTGSDSVKCEDFIQTFGFHVARPTPPRCPELVERNGTRYLCAPTDSACRPEYSHVQYHFLVKYMSHSSILHEQSVCTLCLPSCCREIPSEFNSDAPASDTCMDYVELLDLEVAEEPAVTNWIRRTPHDLTFVAPIRPYYRIRSLNVKDDGGKEFSCLVEIINERPNLDLEKAYDRVKEIIYREPYPCKHLIQALQPLYRGSSAFVKINGASIDWFDILRGVR</sequence>
<comment type="caution">
    <text evidence="2">The sequence shown here is derived from an EMBL/GenBank/DDBJ whole genome shotgun (WGS) entry which is preliminary data.</text>
</comment>
<dbReference type="AlphaFoldDB" id="A0A4C1VX52"/>
<name>A0A4C1VX52_EUMVA</name>
<feature type="chain" id="PRO_5020041301" evidence="1">
    <location>
        <begin position="44"/>
        <end position="339"/>
    </location>
</feature>
<accession>A0A4C1VX52</accession>
<evidence type="ECO:0000313" key="2">
    <source>
        <dbReference type="EMBL" id="GBP42932.1"/>
    </source>
</evidence>
<protein>
    <submittedName>
        <fullName evidence="2">Uncharacterized protein</fullName>
    </submittedName>
</protein>
<keyword evidence="3" id="KW-1185">Reference proteome</keyword>
<organism evidence="2 3">
    <name type="scientific">Eumeta variegata</name>
    <name type="common">Bagworm moth</name>
    <name type="synonym">Eumeta japonica</name>
    <dbReference type="NCBI Taxonomy" id="151549"/>
    <lineage>
        <taxon>Eukaryota</taxon>
        <taxon>Metazoa</taxon>
        <taxon>Ecdysozoa</taxon>
        <taxon>Arthropoda</taxon>
        <taxon>Hexapoda</taxon>
        <taxon>Insecta</taxon>
        <taxon>Pterygota</taxon>
        <taxon>Neoptera</taxon>
        <taxon>Endopterygota</taxon>
        <taxon>Lepidoptera</taxon>
        <taxon>Glossata</taxon>
        <taxon>Ditrysia</taxon>
        <taxon>Tineoidea</taxon>
        <taxon>Psychidae</taxon>
        <taxon>Oiketicinae</taxon>
        <taxon>Eumeta</taxon>
    </lineage>
</organism>
<evidence type="ECO:0000313" key="3">
    <source>
        <dbReference type="Proteomes" id="UP000299102"/>
    </source>
</evidence>
<evidence type="ECO:0000256" key="1">
    <source>
        <dbReference type="SAM" id="SignalP"/>
    </source>
</evidence>
<gene>
    <name evidence="2" type="ORF">EVAR_87312_1</name>
</gene>